<accession>A0AAI8VI66</accession>
<proteinExistence type="predicted"/>
<comment type="caution">
    <text evidence="1">The sequence shown here is derived from an EMBL/GenBank/DDBJ whole genome shotgun (WGS) entry which is preliminary data.</text>
</comment>
<dbReference type="AlphaFoldDB" id="A0AAI8VI66"/>
<sequence>MWLDNDNVPEPESFYVRLIVFTARSGCKGPISFSEVYCGDCDRGGIRSAKAGSDIRI</sequence>
<evidence type="ECO:0000313" key="2">
    <source>
        <dbReference type="Proteomes" id="UP001295740"/>
    </source>
</evidence>
<dbReference type="EMBL" id="CAUWAG010000007">
    <property type="protein sequence ID" value="CAJ2505358.1"/>
    <property type="molecule type" value="Genomic_DNA"/>
</dbReference>
<name>A0AAI8VI66_9PEZI</name>
<dbReference type="Proteomes" id="UP001295740">
    <property type="component" value="Unassembled WGS sequence"/>
</dbReference>
<gene>
    <name evidence="1" type="ORF">KHLLAP_LOCUS5826</name>
</gene>
<protein>
    <submittedName>
        <fullName evidence="1">Uu.00g127520.m01.CDS01</fullName>
    </submittedName>
</protein>
<evidence type="ECO:0000313" key="1">
    <source>
        <dbReference type="EMBL" id="CAJ2505358.1"/>
    </source>
</evidence>
<keyword evidence="2" id="KW-1185">Reference proteome</keyword>
<reference evidence="1" key="1">
    <citation type="submission" date="2023-10" db="EMBL/GenBank/DDBJ databases">
        <authorList>
            <person name="Hackl T."/>
        </authorList>
    </citation>
    <scope>NUCLEOTIDE SEQUENCE</scope>
</reference>
<organism evidence="1 2">
    <name type="scientific">Anthostomella pinea</name>
    <dbReference type="NCBI Taxonomy" id="933095"/>
    <lineage>
        <taxon>Eukaryota</taxon>
        <taxon>Fungi</taxon>
        <taxon>Dikarya</taxon>
        <taxon>Ascomycota</taxon>
        <taxon>Pezizomycotina</taxon>
        <taxon>Sordariomycetes</taxon>
        <taxon>Xylariomycetidae</taxon>
        <taxon>Xylariales</taxon>
        <taxon>Xylariaceae</taxon>
        <taxon>Anthostomella</taxon>
    </lineage>
</organism>